<evidence type="ECO:0000256" key="1">
    <source>
        <dbReference type="SAM" id="Phobius"/>
    </source>
</evidence>
<dbReference type="Proteomes" id="UP001521181">
    <property type="component" value="Unassembled WGS sequence"/>
</dbReference>
<name>A0ABS8YUN6_9RHOB</name>
<keyword evidence="1" id="KW-1133">Transmembrane helix</keyword>
<gene>
    <name evidence="2" type="ORF">LZA78_01820</name>
</gene>
<sequence length="56" mass="6222">MLLDPQSPALRALWVRILITAVPLLAAAASFRTGYVFLGAFFAIVSGWVFRRLFLP</sequence>
<protein>
    <submittedName>
        <fullName evidence="2">Uncharacterized protein</fullName>
    </submittedName>
</protein>
<organism evidence="2 3">
    <name type="scientific">Rhodobacter flavimaris</name>
    <dbReference type="NCBI Taxonomy" id="2907145"/>
    <lineage>
        <taxon>Bacteria</taxon>
        <taxon>Pseudomonadati</taxon>
        <taxon>Pseudomonadota</taxon>
        <taxon>Alphaproteobacteria</taxon>
        <taxon>Rhodobacterales</taxon>
        <taxon>Rhodobacter group</taxon>
        <taxon>Rhodobacter</taxon>
    </lineage>
</organism>
<dbReference type="RefSeq" id="WP_233675239.1">
    <property type="nucleotide sequence ID" value="NZ_JAJUOS010000001.1"/>
</dbReference>
<keyword evidence="3" id="KW-1185">Reference proteome</keyword>
<dbReference type="EMBL" id="JAJUOS010000001">
    <property type="protein sequence ID" value="MCE5972229.1"/>
    <property type="molecule type" value="Genomic_DNA"/>
</dbReference>
<evidence type="ECO:0000313" key="3">
    <source>
        <dbReference type="Proteomes" id="UP001521181"/>
    </source>
</evidence>
<evidence type="ECO:0000313" key="2">
    <source>
        <dbReference type="EMBL" id="MCE5972229.1"/>
    </source>
</evidence>
<reference evidence="2 3" key="1">
    <citation type="submission" date="2021-12" db="EMBL/GenBank/DDBJ databases">
        <title>Sinirhodobacter sp. WL0062 is a bacterium isolated from seawater.</title>
        <authorList>
            <person name="Wang L."/>
            <person name="He W."/>
            <person name="Zhang D.-F."/>
        </authorList>
    </citation>
    <scope>NUCLEOTIDE SEQUENCE [LARGE SCALE GENOMIC DNA]</scope>
    <source>
        <strain evidence="2 3">WL0062</strain>
    </source>
</reference>
<keyword evidence="1" id="KW-0812">Transmembrane</keyword>
<comment type="caution">
    <text evidence="2">The sequence shown here is derived from an EMBL/GenBank/DDBJ whole genome shotgun (WGS) entry which is preliminary data.</text>
</comment>
<feature type="transmembrane region" description="Helical" evidence="1">
    <location>
        <begin position="12"/>
        <end position="29"/>
    </location>
</feature>
<feature type="transmembrane region" description="Helical" evidence="1">
    <location>
        <begin position="35"/>
        <end position="54"/>
    </location>
</feature>
<proteinExistence type="predicted"/>
<accession>A0ABS8YUN6</accession>
<keyword evidence="1" id="KW-0472">Membrane</keyword>